<evidence type="ECO:0000313" key="3">
    <source>
        <dbReference type="Proteomes" id="UP001519887"/>
    </source>
</evidence>
<evidence type="ECO:0000313" key="2">
    <source>
        <dbReference type="EMBL" id="MBW7461260.1"/>
    </source>
</evidence>
<keyword evidence="3" id="KW-1185">Reference proteome</keyword>
<sequence length="213" mass="23228">LSSDLQARIGSHPLLSIHLEVDGKPLAWSSADTAVTVSIPYEPTSEERNDTDKLVIWYINGQGEAEPVQNGHFDSKNSQMVFKTGHFSTYAVAYVQKSFKDLSRYPWAKQEIEALAAKGIVEGISADRYSPGLSITRADFLVLLTQSLELTAAEPGSFADVKPDAYYYEAVGIGKALGITLGSGSGRFEPLKPITREDAMVLLNRALAFSELK</sequence>
<feature type="non-terminal residue" evidence="2">
    <location>
        <position position="1"/>
    </location>
</feature>
<comment type="caution">
    <text evidence="2">The sequence shown here is derived from an EMBL/GenBank/DDBJ whole genome shotgun (WGS) entry which is preliminary data.</text>
</comment>
<feature type="domain" description="SLH" evidence="1">
    <location>
        <begin position="95"/>
        <end position="158"/>
    </location>
</feature>
<dbReference type="Proteomes" id="UP001519887">
    <property type="component" value="Unassembled WGS sequence"/>
</dbReference>
<protein>
    <submittedName>
        <fullName evidence="2">S-layer homology domain-containing protein</fullName>
    </submittedName>
</protein>
<organism evidence="2 3">
    <name type="scientific">Paenibacillus sepulcri</name>
    <dbReference type="NCBI Taxonomy" id="359917"/>
    <lineage>
        <taxon>Bacteria</taxon>
        <taxon>Bacillati</taxon>
        <taxon>Bacillota</taxon>
        <taxon>Bacilli</taxon>
        <taxon>Bacillales</taxon>
        <taxon>Paenibacillaceae</taxon>
        <taxon>Paenibacillus</taxon>
    </lineage>
</organism>
<proteinExistence type="predicted"/>
<feature type="non-terminal residue" evidence="2">
    <location>
        <position position="213"/>
    </location>
</feature>
<feature type="domain" description="SLH" evidence="1">
    <location>
        <begin position="159"/>
        <end position="213"/>
    </location>
</feature>
<dbReference type="Pfam" id="PF00395">
    <property type="entry name" value="SLH"/>
    <property type="match status" value="2"/>
</dbReference>
<accession>A0ABS7CK00</accession>
<dbReference type="PROSITE" id="PS51272">
    <property type="entry name" value="SLH"/>
    <property type="match status" value="2"/>
</dbReference>
<name>A0ABS7CK00_9BACL</name>
<dbReference type="EMBL" id="JAHZIK010002805">
    <property type="protein sequence ID" value="MBW7461260.1"/>
    <property type="molecule type" value="Genomic_DNA"/>
</dbReference>
<reference evidence="2 3" key="1">
    <citation type="submission" date="2021-07" db="EMBL/GenBank/DDBJ databases">
        <title>Paenibacillus radiodurans sp. nov., isolated from the southeastern edge of Tengger Desert.</title>
        <authorList>
            <person name="Zhang G."/>
        </authorList>
    </citation>
    <scope>NUCLEOTIDE SEQUENCE [LARGE SCALE GENOMIC DNA]</scope>
    <source>
        <strain evidence="2 3">CCM 7311</strain>
    </source>
</reference>
<gene>
    <name evidence="2" type="ORF">K0U00_45110</name>
</gene>
<evidence type="ECO:0000259" key="1">
    <source>
        <dbReference type="PROSITE" id="PS51272"/>
    </source>
</evidence>
<dbReference type="InterPro" id="IPR001119">
    <property type="entry name" value="SLH_dom"/>
</dbReference>